<keyword evidence="1" id="KW-1133">Transmembrane helix</keyword>
<reference evidence="2 3" key="1">
    <citation type="journal article" date="2016" name="Nat. Commun.">
        <title>Thousands of microbial genomes shed light on interconnected biogeochemical processes in an aquifer system.</title>
        <authorList>
            <person name="Anantharaman K."/>
            <person name="Brown C.T."/>
            <person name="Hug L.A."/>
            <person name="Sharon I."/>
            <person name="Castelle C.J."/>
            <person name="Probst A.J."/>
            <person name="Thomas B.C."/>
            <person name="Singh A."/>
            <person name="Wilkins M.J."/>
            <person name="Karaoz U."/>
            <person name="Brodie E.L."/>
            <person name="Williams K.H."/>
            <person name="Hubbard S.S."/>
            <person name="Banfield J.F."/>
        </authorList>
    </citation>
    <scope>NUCLEOTIDE SEQUENCE [LARGE SCALE GENOMIC DNA]</scope>
</reference>
<evidence type="ECO:0000313" key="2">
    <source>
        <dbReference type="EMBL" id="OGG24336.1"/>
    </source>
</evidence>
<dbReference type="STRING" id="1798392.A3A79_04085"/>
<keyword evidence="1" id="KW-0472">Membrane</keyword>
<organism evidence="2 3">
    <name type="scientific">Candidatus Gottesmanbacteria bacterium RIFCSPLOWO2_01_FULL_43_11b</name>
    <dbReference type="NCBI Taxonomy" id="1798392"/>
    <lineage>
        <taxon>Bacteria</taxon>
        <taxon>Candidatus Gottesmaniibacteriota</taxon>
    </lineage>
</organism>
<accession>A0A1F6AI91</accession>
<dbReference type="AlphaFoldDB" id="A0A1F6AI91"/>
<dbReference type="EMBL" id="MFJV01000001">
    <property type="protein sequence ID" value="OGG24336.1"/>
    <property type="molecule type" value="Genomic_DNA"/>
</dbReference>
<sequence>MASLTETAYLTRRAINWAILTVIAYVILRFLWGIFLSLWLTVFPPKPPPPNHAFGKLPTLAFPTPSASPSGQLVFRLETIEGSVPRASESAAVYFMPKSPPNFLGIPKTQEFAKRLGLDPTPIAESKNIYRFQDPDTPLRRLRYDIVSNNFILRYEFGLDTELFPSQNLPLPDAAIAEARSMLQTHDLYQEDYVGGEVNTAFLKLIGNQLVTTSAASGADAIRVDFFRKLIGQMRVLSPTPDQAPISFILSGSRDNKKRILQLAYTYWPVDYKTFATYSLRTSLAAWQDLQSGNGYIARYPTGTTVVVRNIYLAYYDSLEAQTYLQPIFVFEGDGGFLGYVPAVNSDWIE</sequence>
<protein>
    <submittedName>
        <fullName evidence="2">Uncharacterized protein</fullName>
    </submittedName>
</protein>
<proteinExistence type="predicted"/>
<feature type="transmembrane region" description="Helical" evidence="1">
    <location>
        <begin position="17"/>
        <end position="40"/>
    </location>
</feature>
<keyword evidence="1" id="KW-0812">Transmembrane</keyword>
<name>A0A1F6AI91_9BACT</name>
<evidence type="ECO:0000256" key="1">
    <source>
        <dbReference type="SAM" id="Phobius"/>
    </source>
</evidence>
<dbReference type="Proteomes" id="UP000178759">
    <property type="component" value="Unassembled WGS sequence"/>
</dbReference>
<gene>
    <name evidence="2" type="ORF">A3A79_04085</name>
</gene>
<comment type="caution">
    <text evidence="2">The sequence shown here is derived from an EMBL/GenBank/DDBJ whole genome shotgun (WGS) entry which is preliminary data.</text>
</comment>
<evidence type="ECO:0000313" key="3">
    <source>
        <dbReference type="Proteomes" id="UP000178759"/>
    </source>
</evidence>